<protein>
    <submittedName>
        <fullName evidence="1">Uncharacterized protein</fullName>
    </submittedName>
</protein>
<accession>A0A1V4A8V8</accession>
<comment type="caution">
    <text evidence="1">The sequence shown here is derived from an EMBL/GenBank/DDBJ whole genome shotgun (WGS) entry which is preliminary data.</text>
</comment>
<evidence type="ECO:0000313" key="2">
    <source>
        <dbReference type="Proteomes" id="UP000190539"/>
    </source>
</evidence>
<dbReference type="Proteomes" id="UP000190539">
    <property type="component" value="Unassembled WGS sequence"/>
</dbReference>
<dbReference type="EMBL" id="MVFC01000011">
    <property type="protein sequence ID" value="OON78794.1"/>
    <property type="molecule type" value="Genomic_DNA"/>
</dbReference>
<organism evidence="1 2">
    <name type="scientific">Streptomyces tsukubensis</name>
    <dbReference type="NCBI Taxonomy" id="83656"/>
    <lineage>
        <taxon>Bacteria</taxon>
        <taxon>Bacillati</taxon>
        <taxon>Actinomycetota</taxon>
        <taxon>Actinomycetes</taxon>
        <taxon>Kitasatosporales</taxon>
        <taxon>Streptomycetaceae</taxon>
        <taxon>Streptomyces</taxon>
    </lineage>
</organism>
<proteinExistence type="predicted"/>
<sequence length="65" mass="7322">MHAERLRKLKRLSEALTVREAHPSRPRPPILPSAAVARARWLLVEIAVVFWHPAWTSSLDGTGKS</sequence>
<reference evidence="1 2" key="1">
    <citation type="submission" date="2017-02" db="EMBL/GenBank/DDBJ databases">
        <title>Draft Genome Sequence of Streptomyces tsukubaensis F601, a Producer of the immunosuppressant tacrolimus FK506.</title>
        <authorList>
            <person name="Zong G."/>
            <person name="Zhong C."/>
            <person name="Fu J."/>
            <person name="Qin R."/>
            <person name="Cao G."/>
        </authorList>
    </citation>
    <scope>NUCLEOTIDE SEQUENCE [LARGE SCALE GENOMIC DNA]</scope>
    <source>
        <strain evidence="1 2">F601</strain>
    </source>
</reference>
<name>A0A1V4A8V8_9ACTN</name>
<evidence type="ECO:0000313" key="1">
    <source>
        <dbReference type="EMBL" id="OON78794.1"/>
    </source>
</evidence>
<keyword evidence="2" id="KW-1185">Reference proteome</keyword>
<dbReference type="AlphaFoldDB" id="A0A1V4A8V8"/>
<gene>
    <name evidence="1" type="ORF">B1H18_15585</name>
</gene>